<reference evidence="1 2" key="1">
    <citation type="submission" date="2023-05" db="EMBL/GenBank/DDBJ databases">
        <title>B98-5 Cell Line De Novo Hybrid Assembly: An Optical Mapping Approach.</title>
        <authorList>
            <person name="Kananen K."/>
            <person name="Auerbach J.A."/>
            <person name="Kautto E."/>
            <person name="Blachly J.S."/>
        </authorList>
    </citation>
    <scope>NUCLEOTIDE SEQUENCE [LARGE SCALE GENOMIC DNA]</scope>
    <source>
        <strain evidence="1">B95-8</strain>
        <tissue evidence="1">Cell line</tissue>
    </source>
</reference>
<comment type="caution">
    <text evidence="1">The sequence shown here is derived from an EMBL/GenBank/DDBJ whole genome shotgun (WGS) entry which is preliminary data.</text>
</comment>
<sequence length="146" mass="16782">MVRTLFPAEREPRNTSVWSSAAVHPWRSTHSLFKDSEVENLYSALSMWLPVTDILAQLLLKLCPVSPTPFPYPVLELAVRHYPRNSSYIILANSIERKNMDILFSYVTSVTRTQRTLWKMRGQELHSIRLQGIKPSHVVSSFSSEP</sequence>
<dbReference type="Proteomes" id="UP001266305">
    <property type="component" value="Unassembled WGS sequence"/>
</dbReference>
<protein>
    <submittedName>
        <fullName evidence="1">Uncharacterized protein</fullName>
    </submittedName>
</protein>
<evidence type="ECO:0000313" key="1">
    <source>
        <dbReference type="EMBL" id="KAK2101475.1"/>
    </source>
</evidence>
<keyword evidence="2" id="KW-1185">Reference proteome</keyword>
<evidence type="ECO:0000313" key="2">
    <source>
        <dbReference type="Proteomes" id="UP001266305"/>
    </source>
</evidence>
<organism evidence="1 2">
    <name type="scientific">Saguinus oedipus</name>
    <name type="common">Cotton-top tamarin</name>
    <name type="synonym">Oedipomidas oedipus</name>
    <dbReference type="NCBI Taxonomy" id="9490"/>
    <lineage>
        <taxon>Eukaryota</taxon>
        <taxon>Metazoa</taxon>
        <taxon>Chordata</taxon>
        <taxon>Craniata</taxon>
        <taxon>Vertebrata</taxon>
        <taxon>Euteleostomi</taxon>
        <taxon>Mammalia</taxon>
        <taxon>Eutheria</taxon>
        <taxon>Euarchontoglires</taxon>
        <taxon>Primates</taxon>
        <taxon>Haplorrhini</taxon>
        <taxon>Platyrrhini</taxon>
        <taxon>Cebidae</taxon>
        <taxon>Callitrichinae</taxon>
        <taxon>Saguinus</taxon>
    </lineage>
</organism>
<gene>
    <name evidence="1" type="ORF">P7K49_019141</name>
</gene>
<name>A0ABQ9UXM4_SAGOE</name>
<accession>A0ABQ9UXM4</accession>
<proteinExistence type="predicted"/>
<dbReference type="EMBL" id="JASSZA010000009">
    <property type="protein sequence ID" value="KAK2101475.1"/>
    <property type="molecule type" value="Genomic_DNA"/>
</dbReference>